<dbReference type="STRING" id="1987383.A5844_000681"/>
<dbReference type="NCBIfam" id="TIGR01714">
    <property type="entry name" value="phage_rep_org_N"/>
    <property type="match status" value="1"/>
</dbReference>
<dbReference type="EMBL" id="NGMO01000001">
    <property type="protein sequence ID" value="OTP12448.1"/>
    <property type="molecule type" value="Genomic_DNA"/>
</dbReference>
<proteinExistence type="predicted"/>
<dbReference type="Pfam" id="PF09681">
    <property type="entry name" value="Phage_rep_org_N"/>
    <property type="match status" value="1"/>
</dbReference>
<dbReference type="AlphaFoldDB" id="A0A2C9XRI0"/>
<name>A0A2C9XRI0_9ENTE</name>
<comment type="caution">
    <text evidence="3">The sequence shown here is derived from an EMBL/GenBank/DDBJ whole genome shotgun (WGS) entry which is preliminary data.</text>
</comment>
<keyword evidence="4" id="KW-1185">Reference proteome</keyword>
<accession>A0A2C9XRI0</accession>
<feature type="domain" description="Phage replisome organiser N-terminal" evidence="2">
    <location>
        <begin position="9"/>
        <end position="123"/>
    </location>
</feature>
<dbReference type="Proteomes" id="UP000194933">
    <property type="component" value="Unassembled WGS sequence"/>
</dbReference>
<evidence type="ECO:0000313" key="3">
    <source>
        <dbReference type="EMBL" id="OTP12448.1"/>
    </source>
</evidence>
<sequence>MSDNKRYYYLKLKENFFDSDEMVLLESMPDGYIYSNILLKLYLRSLKHEGKLMFNDRIPFNSTMLATITRHSVGVVEKAVQIFRDLQLIDVLDNGAIYMSDIQSFIGKSSTEADRKREYRKKIEEAKRNLITGGQVSDKCPDKTTPELEIKIEKDIDIDKEEKKGKYSDEHLRLAKKLQSNLTEDFPKEMNKVDIEKWADTIRLMEERDKASIEAIEYVINWLPTNEFWFGNIRSAKKLREKFEKLKFEIKADKNNHKKQSQKLQYSNPSEYDDLPI</sequence>
<evidence type="ECO:0000259" key="2">
    <source>
        <dbReference type="Pfam" id="PF09681"/>
    </source>
</evidence>
<dbReference type="InterPro" id="IPR010056">
    <property type="entry name" value="Phage_rep_org__N"/>
</dbReference>
<reference evidence="3 4" key="1">
    <citation type="submission" date="2017-05" db="EMBL/GenBank/DDBJ databases">
        <title>The Genome Sequence of Enterococcus sp. 10A9_DIV0425.</title>
        <authorList>
            <consortium name="The Broad Institute Genomics Platform"/>
            <consortium name="The Broad Institute Genomic Center for Infectious Diseases"/>
            <person name="Earl A."/>
            <person name="Manson A."/>
            <person name="Schwartman J."/>
            <person name="Gilmore M."/>
            <person name="Abouelleil A."/>
            <person name="Cao P."/>
            <person name="Chapman S."/>
            <person name="Cusick C."/>
            <person name="Shea T."/>
            <person name="Young S."/>
            <person name="Neafsey D."/>
            <person name="Nusbaum C."/>
            <person name="Birren B."/>
        </authorList>
    </citation>
    <scope>NUCLEOTIDE SEQUENCE [LARGE SCALE GENOMIC DNA]</scope>
    <source>
        <strain evidence="3 4">10A9_DIV0425</strain>
    </source>
</reference>
<evidence type="ECO:0000256" key="1">
    <source>
        <dbReference type="SAM" id="MobiDB-lite"/>
    </source>
</evidence>
<dbReference type="RefSeq" id="WP_086283882.1">
    <property type="nucleotide sequence ID" value="NZ_NGMO01000001.1"/>
</dbReference>
<evidence type="ECO:0000313" key="4">
    <source>
        <dbReference type="Proteomes" id="UP000194933"/>
    </source>
</evidence>
<protein>
    <recommendedName>
        <fullName evidence="2">Phage replisome organiser N-terminal domain-containing protein</fullName>
    </recommendedName>
</protein>
<feature type="region of interest" description="Disordered" evidence="1">
    <location>
        <begin position="254"/>
        <end position="277"/>
    </location>
</feature>
<organism evidence="3 4">
    <name type="scientific">Candidatus Enterococcus wittei</name>
    <dbReference type="NCBI Taxonomy" id="1987383"/>
    <lineage>
        <taxon>Bacteria</taxon>
        <taxon>Bacillati</taxon>
        <taxon>Bacillota</taxon>
        <taxon>Bacilli</taxon>
        <taxon>Lactobacillales</taxon>
        <taxon>Enterococcaceae</taxon>
        <taxon>Enterococcus</taxon>
    </lineage>
</organism>
<gene>
    <name evidence="3" type="ORF">A5844_000681</name>
</gene>